<evidence type="ECO:0000313" key="10">
    <source>
        <dbReference type="Proteomes" id="UP000192596"/>
    </source>
</evidence>
<dbReference type="InParanoid" id="A0A1V8SX85"/>
<feature type="transmembrane region" description="Helical" evidence="7">
    <location>
        <begin position="138"/>
        <end position="157"/>
    </location>
</feature>
<dbReference type="Proteomes" id="UP000192596">
    <property type="component" value="Unassembled WGS sequence"/>
</dbReference>
<keyword evidence="7" id="KW-0762">Sugar transport</keyword>
<evidence type="ECO:0000313" key="9">
    <source>
        <dbReference type="EMBL" id="OQO03694.1"/>
    </source>
</evidence>
<dbReference type="STRING" id="1507870.A0A1V8SX85"/>
<accession>A0A1V8SX85</accession>
<evidence type="ECO:0000256" key="7">
    <source>
        <dbReference type="RuleBase" id="RU367097"/>
    </source>
</evidence>
<feature type="region of interest" description="Disordered" evidence="8">
    <location>
        <begin position="1"/>
        <end position="40"/>
    </location>
</feature>
<feature type="transmembrane region" description="Helical" evidence="7">
    <location>
        <begin position="111"/>
        <end position="132"/>
    </location>
</feature>
<feature type="transmembrane region" description="Helical" evidence="7">
    <location>
        <begin position="72"/>
        <end position="91"/>
    </location>
</feature>
<comment type="subunit">
    <text evidence="3 7">Homooligomer.</text>
</comment>
<dbReference type="InterPro" id="IPR050186">
    <property type="entry name" value="TPT_transporter"/>
</dbReference>
<dbReference type="AlphaFoldDB" id="A0A1V8SX85"/>
<name>A0A1V8SX85_9PEZI</name>
<keyword evidence="6 7" id="KW-0472">Membrane</keyword>
<sequence length="495" mass="54223">MSSSNEEPKRDLTIELGDKQENGSYEPPRQAPMAPPATSVANSPPISILAYCGSSILMTVTNKIVLTGTFNLNFFLLAVQSIVCIVAIQTLKLMGIAQFRDFNTDEARKWFPISLLLIGMIYTGSKALQFLSIPVYTIFKNLTIILIAYGEVIWFGGSVTSMTLLSFGLMVVSSLIAAWADIQHALTGSGEALTGEAAEKLSTLNAGYLWMLCNCFCSAAYVLGMRKRIKLTNFKDFDTMYYNNLLSIPVLLLCSLFLENWSAPNIAINFPAGHEAKVFAIMVISGLSSVFISYSSAWCVRVTSSTTYSMVGALNKLPIALSGLIFFDAPATFASVGAIFVGFVSGVVYAVAKMWQSKNKAQTAGVLPTTSASVQIRHRPAEKVVDEDTGSVLWYSGRPRREGNFFEKNFDSSYDGLIAGVAGAAIGSITAARFVTPKHEGMEGEKRERTRNAVVGAVVGAGLFNAGENWFRVYTEEKEERIEKREKREEKRERR</sequence>
<feature type="transmembrane region" description="Helical" evidence="7">
    <location>
        <begin position="206"/>
        <end position="224"/>
    </location>
</feature>
<dbReference type="GO" id="GO:0005789">
    <property type="term" value="C:endoplasmic reticulum membrane"/>
    <property type="evidence" value="ECO:0007669"/>
    <property type="project" value="UniProtKB-SubCell"/>
</dbReference>
<feature type="compositionally biased region" description="Basic and acidic residues" evidence="8">
    <location>
        <begin position="1"/>
        <end position="21"/>
    </location>
</feature>
<evidence type="ECO:0000256" key="1">
    <source>
        <dbReference type="ARBA" id="ARBA00003420"/>
    </source>
</evidence>
<dbReference type="GO" id="GO:0000139">
    <property type="term" value="C:Golgi membrane"/>
    <property type="evidence" value="ECO:0007669"/>
    <property type="project" value="UniProtKB-SubCell"/>
</dbReference>
<dbReference type="OrthoDB" id="417037at2759"/>
<keyword evidence="7" id="KW-0968">Cytoplasmic vesicle</keyword>
<comment type="function">
    <text evidence="1 7">Involved in the import of GDP-mannose from the cytoplasm into the Golgi lumen.</text>
</comment>
<keyword evidence="7" id="KW-0256">Endoplasmic reticulum</keyword>
<keyword evidence="4 7" id="KW-0812">Transmembrane</keyword>
<evidence type="ECO:0000256" key="5">
    <source>
        <dbReference type="ARBA" id="ARBA00022989"/>
    </source>
</evidence>
<dbReference type="EMBL" id="NAJO01000024">
    <property type="protein sequence ID" value="OQO03694.1"/>
    <property type="molecule type" value="Genomic_DNA"/>
</dbReference>
<comment type="caution">
    <text evidence="9">The sequence shown here is derived from an EMBL/GenBank/DDBJ whole genome shotgun (WGS) entry which is preliminary data.</text>
</comment>
<reference evidence="10" key="1">
    <citation type="submission" date="2017-03" db="EMBL/GenBank/DDBJ databases">
        <title>Genomes of endolithic fungi from Antarctica.</title>
        <authorList>
            <person name="Coleine C."/>
            <person name="Masonjones S."/>
            <person name="Stajich J.E."/>
        </authorList>
    </citation>
    <scope>NUCLEOTIDE SEQUENCE [LARGE SCALE GENOMIC DNA]</scope>
    <source>
        <strain evidence="10">CCFEE 5527</strain>
    </source>
</reference>
<keyword evidence="7" id="KW-0813">Transport</keyword>
<dbReference type="PANTHER" id="PTHR11132">
    <property type="entry name" value="SOLUTE CARRIER FAMILY 35"/>
    <property type="match status" value="1"/>
</dbReference>
<protein>
    <recommendedName>
        <fullName evidence="7">GDP-mannose transporter</fullName>
        <shortName evidence="7">GMT</shortName>
    </recommendedName>
</protein>
<keyword evidence="10" id="KW-1185">Reference proteome</keyword>
<feature type="transmembrane region" description="Helical" evidence="7">
    <location>
        <begin position="240"/>
        <end position="258"/>
    </location>
</feature>
<evidence type="ECO:0000256" key="2">
    <source>
        <dbReference type="ARBA" id="ARBA00010425"/>
    </source>
</evidence>
<dbReference type="NCBIfam" id="TIGR00803">
    <property type="entry name" value="nst"/>
    <property type="match status" value="1"/>
</dbReference>
<keyword evidence="7" id="KW-0333">Golgi apparatus</keyword>
<dbReference type="FunCoup" id="A0A1V8SX85">
    <property type="interactions" value="980"/>
</dbReference>
<feature type="transmembrane region" description="Helical" evidence="7">
    <location>
        <begin position="333"/>
        <end position="352"/>
    </location>
</feature>
<feature type="transmembrane region" description="Helical" evidence="7">
    <location>
        <begin position="164"/>
        <end position="186"/>
    </location>
</feature>
<evidence type="ECO:0000256" key="4">
    <source>
        <dbReference type="ARBA" id="ARBA00022692"/>
    </source>
</evidence>
<evidence type="ECO:0000256" key="3">
    <source>
        <dbReference type="ARBA" id="ARBA00011182"/>
    </source>
</evidence>
<organism evidence="9 10">
    <name type="scientific">Cryoendolithus antarcticus</name>
    <dbReference type="NCBI Taxonomy" id="1507870"/>
    <lineage>
        <taxon>Eukaryota</taxon>
        <taxon>Fungi</taxon>
        <taxon>Dikarya</taxon>
        <taxon>Ascomycota</taxon>
        <taxon>Pezizomycotina</taxon>
        <taxon>Dothideomycetes</taxon>
        <taxon>Dothideomycetidae</taxon>
        <taxon>Cladosporiales</taxon>
        <taxon>Cladosporiaceae</taxon>
        <taxon>Cryoendolithus</taxon>
    </lineage>
</organism>
<proteinExistence type="inferred from homology"/>
<comment type="similarity">
    <text evidence="2 7">Belongs to the TPT transporter family. SLC35D subfamily.</text>
</comment>
<keyword evidence="5 7" id="KW-1133">Transmembrane helix</keyword>
<evidence type="ECO:0000256" key="8">
    <source>
        <dbReference type="SAM" id="MobiDB-lite"/>
    </source>
</evidence>
<feature type="transmembrane region" description="Helical" evidence="7">
    <location>
        <begin position="278"/>
        <end position="300"/>
    </location>
</feature>
<evidence type="ECO:0000256" key="6">
    <source>
        <dbReference type="ARBA" id="ARBA00023136"/>
    </source>
</evidence>
<dbReference type="GO" id="GO:0030659">
    <property type="term" value="C:cytoplasmic vesicle membrane"/>
    <property type="evidence" value="ECO:0007669"/>
    <property type="project" value="UniProtKB-SubCell"/>
</dbReference>
<gene>
    <name evidence="9" type="ORF">B0A48_10359</name>
</gene>
<comment type="subcellular location">
    <subcellularLocation>
        <location evidence="7">Golgi apparatus membrane</location>
        <topology evidence="7">Multi-pass membrane protein</topology>
    </subcellularLocation>
    <subcellularLocation>
        <location evidence="7">Cytoplasmic vesicle membrane</location>
        <topology evidence="7">Multi-pass membrane protein</topology>
    </subcellularLocation>
    <subcellularLocation>
        <location evidence="7">Endoplasmic reticulum membrane</location>
        <topology evidence="7">Multi-pass membrane protein</topology>
    </subcellularLocation>
</comment>
<feature type="transmembrane region" description="Helical" evidence="7">
    <location>
        <begin position="307"/>
        <end position="327"/>
    </location>
</feature>